<sequence length="207" mass="22840">MIRFKLPLLIVSLFLVAFAVGAFLQKYYSKADQPRPNNSSLNQPEKLAAQAQRSEIRSGDGTVTLISKVESKPDQSQDYSFFVANLSGNDQTERLIFTRTLAAGGNISLPGNSWSPDNKYLFLKEKDQTGSINFLVLKASGEAFADGEQYLDVISQFSQKMPGYLLQDATGWASPTLLNITTMTENGTKKGPSYWLEVTSGAILMHR</sequence>
<evidence type="ECO:0008006" key="3">
    <source>
        <dbReference type="Google" id="ProtNLM"/>
    </source>
</evidence>
<protein>
    <recommendedName>
        <fullName evidence="3">Dipeptidylpeptidase IV N-terminal domain-containing protein</fullName>
    </recommendedName>
</protein>
<organism evidence="1 2">
    <name type="scientific">Candidatus Beckwithbacteria bacterium RBG_13_42_9</name>
    <dbReference type="NCBI Taxonomy" id="1797457"/>
    <lineage>
        <taxon>Bacteria</taxon>
        <taxon>Candidatus Beckwithiibacteriota</taxon>
    </lineage>
</organism>
<dbReference type="EMBL" id="MEZK01000024">
    <property type="protein sequence ID" value="OGD62162.1"/>
    <property type="molecule type" value="Genomic_DNA"/>
</dbReference>
<proteinExistence type="predicted"/>
<name>A0A1F5E443_9BACT</name>
<dbReference type="Proteomes" id="UP000177006">
    <property type="component" value="Unassembled WGS sequence"/>
</dbReference>
<dbReference type="AlphaFoldDB" id="A0A1F5E443"/>
<comment type="caution">
    <text evidence="1">The sequence shown here is derived from an EMBL/GenBank/DDBJ whole genome shotgun (WGS) entry which is preliminary data.</text>
</comment>
<reference evidence="1 2" key="1">
    <citation type="journal article" date="2016" name="Nat. Commun.">
        <title>Thousands of microbial genomes shed light on interconnected biogeochemical processes in an aquifer system.</title>
        <authorList>
            <person name="Anantharaman K."/>
            <person name="Brown C.T."/>
            <person name="Hug L.A."/>
            <person name="Sharon I."/>
            <person name="Castelle C.J."/>
            <person name="Probst A.J."/>
            <person name="Thomas B.C."/>
            <person name="Singh A."/>
            <person name="Wilkins M.J."/>
            <person name="Karaoz U."/>
            <person name="Brodie E.L."/>
            <person name="Williams K.H."/>
            <person name="Hubbard S.S."/>
            <person name="Banfield J.F."/>
        </authorList>
    </citation>
    <scope>NUCLEOTIDE SEQUENCE [LARGE SCALE GENOMIC DNA]</scope>
</reference>
<dbReference type="STRING" id="1797457.A2160_01250"/>
<gene>
    <name evidence="1" type="ORF">A2160_01250</name>
</gene>
<evidence type="ECO:0000313" key="2">
    <source>
        <dbReference type="Proteomes" id="UP000177006"/>
    </source>
</evidence>
<evidence type="ECO:0000313" key="1">
    <source>
        <dbReference type="EMBL" id="OGD62162.1"/>
    </source>
</evidence>
<accession>A0A1F5E443</accession>